<dbReference type="Gene3D" id="2.60.120.10">
    <property type="entry name" value="Jelly Rolls"/>
    <property type="match status" value="1"/>
</dbReference>
<dbReference type="RefSeq" id="WP_175474075.1">
    <property type="nucleotide sequence ID" value="NZ_FNBW01000001.1"/>
</dbReference>
<dbReference type="PROSITE" id="PS50042">
    <property type="entry name" value="CNMP_BINDING_3"/>
    <property type="match status" value="1"/>
</dbReference>
<feature type="region of interest" description="Disordered" evidence="1">
    <location>
        <begin position="122"/>
        <end position="145"/>
    </location>
</feature>
<gene>
    <name evidence="3" type="ORF">SAMN05660686_00549</name>
</gene>
<reference evidence="3 4" key="1">
    <citation type="submission" date="2016-10" db="EMBL/GenBank/DDBJ databases">
        <authorList>
            <person name="Varghese N."/>
            <person name="Submissions S."/>
        </authorList>
    </citation>
    <scope>NUCLEOTIDE SEQUENCE [LARGE SCALE GENOMIC DNA]</scope>
    <source>
        <strain evidence="3 4">DSM 18839</strain>
    </source>
</reference>
<comment type="caution">
    <text evidence="3">The sequence shown here is derived from an EMBL/GenBank/DDBJ whole genome shotgun (WGS) entry which is preliminary data.</text>
</comment>
<organism evidence="3 4">
    <name type="scientific">Thalassobaculum litoreum DSM 18839</name>
    <dbReference type="NCBI Taxonomy" id="1123362"/>
    <lineage>
        <taxon>Bacteria</taxon>
        <taxon>Pseudomonadati</taxon>
        <taxon>Pseudomonadota</taxon>
        <taxon>Alphaproteobacteria</taxon>
        <taxon>Rhodospirillales</taxon>
        <taxon>Thalassobaculaceae</taxon>
        <taxon>Thalassobaculum</taxon>
    </lineage>
</organism>
<dbReference type="InterPro" id="IPR000595">
    <property type="entry name" value="cNMP-bd_dom"/>
</dbReference>
<dbReference type="Pfam" id="PF00027">
    <property type="entry name" value="cNMP_binding"/>
    <property type="match status" value="1"/>
</dbReference>
<dbReference type="Proteomes" id="UP000198615">
    <property type="component" value="Unassembled WGS sequence"/>
</dbReference>
<evidence type="ECO:0000313" key="4">
    <source>
        <dbReference type="Proteomes" id="UP000198615"/>
    </source>
</evidence>
<evidence type="ECO:0000256" key="1">
    <source>
        <dbReference type="SAM" id="MobiDB-lite"/>
    </source>
</evidence>
<protein>
    <submittedName>
        <fullName evidence="3">Cyclic nucleotide-binding domain-containing protein</fullName>
    </submittedName>
</protein>
<dbReference type="SMART" id="SM00100">
    <property type="entry name" value="cNMP"/>
    <property type="match status" value="1"/>
</dbReference>
<dbReference type="EMBL" id="FNBW01000001">
    <property type="protein sequence ID" value="SDF17041.1"/>
    <property type="molecule type" value="Genomic_DNA"/>
</dbReference>
<evidence type="ECO:0000259" key="2">
    <source>
        <dbReference type="PROSITE" id="PS50042"/>
    </source>
</evidence>
<dbReference type="InterPro" id="IPR014710">
    <property type="entry name" value="RmlC-like_jellyroll"/>
</dbReference>
<accession>A0A8G2BEY5</accession>
<dbReference type="CDD" id="cd00038">
    <property type="entry name" value="CAP_ED"/>
    <property type="match status" value="1"/>
</dbReference>
<dbReference type="InterPro" id="IPR018490">
    <property type="entry name" value="cNMP-bd_dom_sf"/>
</dbReference>
<dbReference type="AlphaFoldDB" id="A0A8G2BEY5"/>
<dbReference type="SUPFAM" id="SSF51206">
    <property type="entry name" value="cAMP-binding domain-like"/>
    <property type="match status" value="1"/>
</dbReference>
<name>A0A8G2BEY5_9PROT</name>
<proteinExistence type="predicted"/>
<keyword evidence="4" id="KW-1185">Reference proteome</keyword>
<sequence length="145" mass="15381">MGTRSGDGLTVSKYYFDPNEPLFEQGNAATSLFLIEDGTVEIYQTAGARTVSLARLGPGEVVGELALIDGATHTRGARAISPVIALEVAPDQLEAVLDESHTLVRLLLKHVVRKLDRTTDIAFGQPRTEEPGEPAASQGVGEILG</sequence>
<evidence type="ECO:0000313" key="3">
    <source>
        <dbReference type="EMBL" id="SDF17041.1"/>
    </source>
</evidence>
<feature type="domain" description="Cyclic nucleotide-binding" evidence="2">
    <location>
        <begin position="7"/>
        <end position="114"/>
    </location>
</feature>